<name>A0ACC0KGN4_CHOFU</name>
<proteinExistence type="predicted"/>
<accession>A0ACC0KGN4</accession>
<reference evidence="1 2" key="1">
    <citation type="journal article" date="2022" name="Genome Biol. Evol.">
        <title>The Spruce Budworm Genome: Reconstructing the Evolutionary History of Antifreeze Proteins.</title>
        <authorList>
            <person name="Beliveau C."/>
            <person name="Gagne P."/>
            <person name="Picq S."/>
            <person name="Vernygora O."/>
            <person name="Keeling C.I."/>
            <person name="Pinkney K."/>
            <person name="Doucet D."/>
            <person name="Wen F."/>
            <person name="Johnston J.S."/>
            <person name="Maaroufi H."/>
            <person name="Boyle B."/>
            <person name="Laroche J."/>
            <person name="Dewar K."/>
            <person name="Juretic N."/>
            <person name="Blackburn G."/>
            <person name="Nisole A."/>
            <person name="Brunet B."/>
            <person name="Brandao M."/>
            <person name="Lumley L."/>
            <person name="Duan J."/>
            <person name="Quan G."/>
            <person name="Lucarotti C.J."/>
            <person name="Roe A.D."/>
            <person name="Sperling F.A.H."/>
            <person name="Levesque R.C."/>
            <person name="Cusson M."/>
        </authorList>
    </citation>
    <scope>NUCLEOTIDE SEQUENCE [LARGE SCALE GENOMIC DNA]</scope>
    <source>
        <strain evidence="1">Glfc:IPQL:Cfum</strain>
    </source>
</reference>
<organism evidence="1 2">
    <name type="scientific">Choristoneura fumiferana</name>
    <name type="common">Spruce budworm moth</name>
    <name type="synonym">Archips fumiferana</name>
    <dbReference type="NCBI Taxonomy" id="7141"/>
    <lineage>
        <taxon>Eukaryota</taxon>
        <taxon>Metazoa</taxon>
        <taxon>Ecdysozoa</taxon>
        <taxon>Arthropoda</taxon>
        <taxon>Hexapoda</taxon>
        <taxon>Insecta</taxon>
        <taxon>Pterygota</taxon>
        <taxon>Neoptera</taxon>
        <taxon>Endopterygota</taxon>
        <taxon>Lepidoptera</taxon>
        <taxon>Glossata</taxon>
        <taxon>Ditrysia</taxon>
        <taxon>Tortricoidea</taxon>
        <taxon>Tortricidae</taxon>
        <taxon>Tortricinae</taxon>
        <taxon>Choristoneura</taxon>
    </lineage>
</organism>
<protein>
    <submittedName>
        <fullName evidence="1">Uncharacterized protein</fullName>
    </submittedName>
</protein>
<evidence type="ECO:0000313" key="1">
    <source>
        <dbReference type="EMBL" id="KAI8435519.1"/>
    </source>
</evidence>
<comment type="caution">
    <text evidence="1">The sequence shown here is derived from an EMBL/GenBank/DDBJ whole genome shotgun (WGS) entry which is preliminary data.</text>
</comment>
<dbReference type="EMBL" id="CM046106">
    <property type="protein sequence ID" value="KAI8435519.1"/>
    <property type="molecule type" value="Genomic_DNA"/>
</dbReference>
<sequence length="681" mass="76541">MNLATEIHDQFINQNTFVIGSHEVKNVVKLLVHFNNAKRTEAKQFFVFGAIGFGIAMAINIINNKADIKPRFEPDTVPVLIWEWYTYLVVLSYFLEVSELKDHGVREPPLFFVRSGACWHLVWEPAHPTAGGAVEHWKVLLIEAGGDPPLEAIVPNFSGATHRSPQVWQYYTELDETTNRGCVDGRSFWPRGRMLGGTGSINSALHVRGSPGDYEPWNIDDGWDWPTIKEYFKKSEKMVDPFILNNPELRKNHGTEGELIVDQLNFTHAGIPELLTRGYKEIGLKYLDDLNGDTQMGVGKLQGNNYKGKRVSTATAFLNPVRERKNLFVLKDTFANKVVFEGKEAKGIEVTLSDGGTATFYANKEVIASAGAVNTPVLLMLSGIGPKYHLEELGIEVLADLPVGENLQDHVRITIPVTVITGAEKRDDKFWLKAAAEYLIEQNGPHATNYDQPTVNAFLSVPDDKSLPDVQVDHNYFLPNTSYVFSACHNLMSYQEEICKQFTTFNSEKEMLLFFVALCRPHSTGKILLRSTNPKDFPKIYSKYFSDDRDMKIFVSNLKRVAQIVNTPSFKAVNAELKRVQFKDCDDTAFGSDAYWECMTRTLTYNVYHPVGTAKMGKADDPTAVVDSRLRVHGVKGLRVVDASIMPTITSVNTNIPVVMVAERAADFIKDQHLKKHNEEL</sequence>
<evidence type="ECO:0000313" key="2">
    <source>
        <dbReference type="Proteomes" id="UP001064048"/>
    </source>
</evidence>
<dbReference type="Proteomes" id="UP001064048">
    <property type="component" value="Chromosome 6"/>
</dbReference>
<keyword evidence="2" id="KW-1185">Reference proteome</keyword>
<gene>
    <name evidence="1" type="ORF">MSG28_003815</name>
</gene>